<feature type="site" description="Important for catalytic activity" evidence="7">
    <location>
        <position position="268"/>
    </location>
</feature>
<feature type="compositionally biased region" description="Polar residues" evidence="8">
    <location>
        <begin position="1"/>
        <end position="16"/>
    </location>
</feature>
<dbReference type="RefSeq" id="WP_033507474.1">
    <property type="nucleotide sequence ID" value="NZ_JGYX01000001.1"/>
</dbReference>
<comment type="caution">
    <text evidence="9">The sequence shown here is derived from an EMBL/GenBank/DDBJ whole genome shotgun (WGS) entry which is preliminary data.</text>
</comment>
<evidence type="ECO:0000256" key="5">
    <source>
        <dbReference type="ARBA" id="ARBA00023239"/>
    </source>
</evidence>
<dbReference type="InterPro" id="IPR003770">
    <property type="entry name" value="MLTG-like"/>
</dbReference>
<dbReference type="GO" id="GO:0005886">
    <property type="term" value="C:plasma membrane"/>
    <property type="evidence" value="ECO:0007669"/>
    <property type="project" value="UniProtKB-SubCell"/>
</dbReference>
<keyword evidence="3 7" id="KW-1133">Transmembrane helix</keyword>
<feature type="compositionally biased region" description="Basic residues" evidence="8">
    <location>
        <begin position="31"/>
        <end position="42"/>
    </location>
</feature>
<dbReference type="EMBL" id="JGYX01000001">
    <property type="protein sequence ID" value="KFI61514.1"/>
    <property type="molecule type" value="Genomic_DNA"/>
</dbReference>
<feature type="region of interest" description="Disordered" evidence="8">
    <location>
        <begin position="1"/>
        <end position="42"/>
    </location>
</feature>
<accession>A0A087ARW4</accession>
<feature type="transmembrane region" description="Helical" evidence="7">
    <location>
        <begin position="49"/>
        <end position="70"/>
    </location>
</feature>
<dbReference type="eggNOG" id="COG1559">
    <property type="taxonomic scope" value="Bacteria"/>
</dbReference>
<dbReference type="Gene3D" id="3.30.1490.480">
    <property type="entry name" value="Endolytic murein transglycosylase"/>
    <property type="match status" value="1"/>
</dbReference>
<dbReference type="HAMAP" id="MF_02065">
    <property type="entry name" value="MltG"/>
    <property type="match status" value="1"/>
</dbReference>
<proteinExistence type="inferred from homology"/>
<keyword evidence="10" id="KW-1185">Reference proteome</keyword>
<dbReference type="EC" id="4.2.2.29" evidence="7"/>
<dbReference type="OrthoDB" id="9814591at2"/>
<dbReference type="PANTHER" id="PTHR30518">
    <property type="entry name" value="ENDOLYTIC MUREIN TRANSGLYCOSYLASE"/>
    <property type="match status" value="1"/>
</dbReference>
<organism evidence="9 10">
    <name type="scientific">Bifidobacterium pullorum subsp. gallinarum</name>
    <dbReference type="NCBI Taxonomy" id="78344"/>
    <lineage>
        <taxon>Bacteria</taxon>
        <taxon>Bacillati</taxon>
        <taxon>Actinomycetota</taxon>
        <taxon>Actinomycetes</taxon>
        <taxon>Bifidobacteriales</taxon>
        <taxon>Bifidobacteriaceae</taxon>
        <taxon>Bifidobacterium</taxon>
    </lineage>
</organism>
<evidence type="ECO:0000256" key="1">
    <source>
        <dbReference type="ARBA" id="ARBA00022475"/>
    </source>
</evidence>
<dbReference type="Proteomes" id="UP000029046">
    <property type="component" value="Unassembled WGS sequence"/>
</dbReference>
<comment type="function">
    <text evidence="7">Functions as a peptidoglycan terminase that cleaves nascent peptidoglycan strands endolytically to terminate their elongation.</text>
</comment>
<dbReference type="GO" id="GO:0009252">
    <property type="term" value="P:peptidoglycan biosynthetic process"/>
    <property type="evidence" value="ECO:0007669"/>
    <property type="project" value="UniProtKB-UniRule"/>
</dbReference>
<reference evidence="9 10" key="1">
    <citation type="submission" date="2014-03" db="EMBL/GenBank/DDBJ databases">
        <title>Genomics of Bifidobacteria.</title>
        <authorList>
            <person name="Ventura M."/>
            <person name="Milani C."/>
            <person name="Lugli G.A."/>
        </authorList>
    </citation>
    <scope>NUCLEOTIDE SEQUENCE [LARGE SCALE GENOMIC DNA]</scope>
    <source>
        <strain evidence="9 10">LMG 11586</strain>
    </source>
</reference>
<protein>
    <recommendedName>
        <fullName evidence="7">Endolytic murein transglycosylase</fullName>
        <ecNumber evidence="7">4.2.2.29</ecNumber>
    </recommendedName>
    <alternativeName>
        <fullName evidence="7">Peptidoglycan lytic transglycosylase</fullName>
    </alternativeName>
    <alternativeName>
        <fullName evidence="7">Peptidoglycan polymerization terminase</fullName>
    </alternativeName>
</protein>
<evidence type="ECO:0000256" key="3">
    <source>
        <dbReference type="ARBA" id="ARBA00022989"/>
    </source>
</evidence>
<keyword evidence="1 7" id="KW-1003">Cell membrane</keyword>
<dbReference type="PANTHER" id="PTHR30518:SF2">
    <property type="entry name" value="ENDOLYTIC MUREIN TRANSGLYCOSYLASE"/>
    <property type="match status" value="1"/>
</dbReference>
<gene>
    <name evidence="7" type="primary">mltG</name>
    <name evidence="9" type="ORF">BIGA_0028</name>
</gene>
<dbReference type="Pfam" id="PF02618">
    <property type="entry name" value="YceG"/>
    <property type="match status" value="1"/>
</dbReference>
<dbReference type="NCBIfam" id="TIGR00247">
    <property type="entry name" value="endolytic transglycosylase MltG"/>
    <property type="match status" value="1"/>
</dbReference>
<dbReference type="GO" id="GO:0071555">
    <property type="term" value="P:cell wall organization"/>
    <property type="evidence" value="ECO:0007669"/>
    <property type="project" value="UniProtKB-KW"/>
</dbReference>
<evidence type="ECO:0000256" key="4">
    <source>
        <dbReference type="ARBA" id="ARBA00023136"/>
    </source>
</evidence>
<comment type="similarity">
    <text evidence="7">Belongs to the transglycosylase MltG family.</text>
</comment>
<dbReference type="GO" id="GO:0008932">
    <property type="term" value="F:lytic endotransglycosylase activity"/>
    <property type="evidence" value="ECO:0007669"/>
    <property type="project" value="UniProtKB-UniRule"/>
</dbReference>
<evidence type="ECO:0000256" key="2">
    <source>
        <dbReference type="ARBA" id="ARBA00022692"/>
    </source>
</evidence>
<evidence type="ECO:0000313" key="9">
    <source>
        <dbReference type="EMBL" id="KFI61514.1"/>
    </source>
</evidence>
<evidence type="ECO:0000256" key="7">
    <source>
        <dbReference type="HAMAP-Rule" id="MF_02065"/>
    </source>
</evidence>
<keyword evidence="6 7" id="KW-0961">Cell wall biogenesis/degradation</keyword>
<name>A0A087ARW4_9BIFI</name>
<sequence>MSDSFSDFFEENTQWSDLDGDGFSALPPRPPRSRREMRRKRSERKRHRIVAAVVVVVVLALVGAAGFFGYRALKQWKADREAAQVVVEDYPGPGNGSVQFTVESGSDWHTVAQNLTKQDIIKSPEALTSIAGNSTLYPGTFSLQYQMKASDVLAVLSDQEQAGGFIEVRPGERVSDVIANAAQVTGLPESDFQSIIDGDGAGILPAEANGSFEGWLEPGSYNPSEGQTASDILTQMVNARIAKLDEMGVPTGEEREKIMIMASIAEAEVNSQEYYGKVTRVILNRIDAGMPLGMDTTVAYGLGITAAELTDAMLADDSNPYNTRIHQGLPPTPISNPGDNAIQAAMNPEQGDWLYFVTTNLQTGETKFAVTEDEFWKIRDEYKNNNPNAN</sequence>
<keyword evidence="4 7" id="KW-0472">Membrane</keyword>
<keyword evidence="5 7" id="KW-0456">Lyase</keyword>
<comment type="catalytic activity">
    <reaction evidence="7">
        <text>a peptidoglycan chain = a peptidoglycan chain with N-acetyl-1,6-anhydromuramyl-[peptide] at the reducing end + a peptidoglycan chain with N-acetylglucosamine at the non-reducing end.</text>
        <dbReference type="EC" id="4.2.2.29"/>
    </reaction>
</comment>
<evidence type="ECO:0000256" key="8">
    <source>
        <dbReference type="SAM" id="MobiDB-lite"/>
    </source>
</evidence>
<dbReference type="CDD" id="cd08010">
    <property type="entry name" value="MltG_like"/>
    <property type="match status" value="1"/>
</dbReference>
<keyword evidence="2 7" id="KW-0812">Transmembrane</keyword>
<evidence type="ECO:0000256" key="6">
    <source>
        <dbReference type="ARBA" id="ARBA00023316"/>
    </source>
</evidence>
<evidence type="ECO:0000313" key="10">
    <source>
        <dbReference type="Proteomes" id="UP000029046"/>
    </source>
</evidence>
<dbReference type="AlphaFoldDB" id="A0A087ARW4"/>
<comment type="subcellular location">
    <subcellularLocation>
        <location evidence="7">Cell membrane</location>
        <topology evidence="7">Single-pass membrane protein</topology>
    </subcellularLocation>
</comment>